<dbReference type="Proteomes" id="UP000653002">
    <property type="component" value="Unassembled WGS sequence"/>
</dbReference>
<evidence type="ECO:0000259" key="5">
    <source>
        <dbReference type="Pfam" id="PF18790"/>
    </source>
</evidence>
<dbReference type="AlphaFoldDB" id="A0A0U5FC70"/>
<keyword evidence="8" id="KW-1185">Reference proteome</keyword>
<evidence type="ECO:0000256" key="2">
    <source>
        <dbReference type="ARBA" id="ARBA00022840"/>
    </source>
</evidence>
<evidence type="ECO:0000259" key="4">
    <source>
        <dbReference type="Pfam" id="PF06414"/>
    </source>
</evidence>
<dbReference type="GeneID" id="66909207"/>
<dbReference type="InterPro" id="IPR027417">
    <property type="entry name" value="P-loop_NTPase"/>
</dbReference>
<dbReference type="SUPFAM" id="SSF52540">
    <property type="entry name" value="P-loop containing nucleoside triphosphate hydrolases"/>
    <property type="match status" value="1"/>
</dbReference>
<protein>
    <submittedName>
        <fullName evidence="6">Putative Zeta toxin of the postsegregational killing system</fullName>
    </submittedName>
</protein>
<dbReference type="KEGG" id="xcw:J162_00098"/>
<dbReference type="GO" id="GO:0016301">
    <property type="term" value="F:kinase activity"/>
    <property type="evidence" value="ECO:0007669"/>
    <property type="project" value="InterPro"/>
</dbReference>
<keyword evidence="1" id="KW-0547">Nucleotide-binding</keyword>
<dbReference type="InterPro" id="IPR010488">
    <property type="entry name" value="Zeta_toxin_domain"/>
</dbReference>
<feature type="compositionally biased region" description="Basic and acidic residues" evidence="3">
    <location>
        <begin position="232"/>
        <end position="248"/>
    </location>
</feature>
<dbReference type="GO" id="GO:0005524">
    <property type="term" value="F:ATP binding"/>
    <property type="evidence" value="ECO:0007669"/>
    <property type="project" value="UniProtKB-KW"/>
</dbReference>
<dbReference type="Pfam" id="PF06414">
    <property type="entry name" value="Zeta_toxin"/>
    <property type="match status" value="1"/>
</dbReference>
<organism evidence="6 8">
    <name type="scientific">Xanthomonas citri pv. citri</name>
    <dbReference type="NCBI Taxonomy" id="611301"/>
    <lineage>
        <taxon>Bacteria</taxon>
        <taxon>Pseudomonadati</taxon>
        <taxon>Pseudomonadota</taxon>
        <taxon>Gammaproteobacteria</taxon>
        <taxon>Lysobacterales</taxon>
        <taxon>Lysobacteraceae</taxon>
        <taxon>Xanthomonas</taxon>
    </lineage>
</organism>
<feature type="domain" description="Zeta toxin" evidence="4">
    <location>
        <begin position="28"/>
        <end position="217"/>
    </location>
</feature>
<accession>A0A0U5FC70</accession>
<dbReference type="OMA" id="WRTEPFG"/>
<dbReference type="KEGG" id="xcn:J169_00095"/>
<dbReference type="Proteomes" id="UP000052230">
    <property type="component" value="Unassembled WGS sequence"/>
</dbReference>
<gene>
    <name evidence="7" type="ORF">GUH15_23190</name>
    <name evidence="6" type="ORF">XAC3562_1930004</name>
</gene>
<evidence type="ECO:0000313" key="8">
    <source>
        <dbReference type="Proteomes" id="UP000052230"/>
    </source>
</evidence>
<dbReference type="EMBL" id="CCXZ01000105">
    <property type="protein sequence ID" value="CEG15374.1"/>
    <property type="molecule type" value="Genomic_DNA"/>
</dbReference>
<dbReference type="KEGG" id="xcm:J164_00098"/>
<sequence>MDEKRFQLSTRKHTAAYEKIERHHFKDTAPADQPQAIILGGQPGAGKSGLLEASKQGFADRNVVTINGDELRYYHPQYRDIQKADERRFAELTDPHARPWTKQLFDRTIETRRNVVFEGTMREAGPITETMRRLKEAGYYVVARVIAANERDSMAGIHRRYEEQKAAKGFGRWSNVQAHDDAYKGMPATLEYIEHNKLADRVQVYDRKGNVLYDNELQGNEWKRQPAAKTAIEAERERPPTPEERRQQEAEWATILAMMTARRADEREIERVRDVARQYGGQQYPEHKPAEYERQDYGRQQPELRAPETGKTYQGPIVSADDKHVIQSVREAGRELHIQHERLVLNSDRRELLNAGTNVEIRYPYNRVGIVKEWGAKEIQGPASKGIEPKDFGKR</sequence>
<dbReference type="KEGG" id="xcf:J172_00091"/>
<reference evidence="7" key="2">
    <citation type="submission" date="2020-01" db="EMBL/GenBank/DDBJ databases">
        <authorList>
            <person name="Richard D."/>
        </authorList>
    </citation>
    <scope>NUCLEOTIDE SEQUENCE</scope>
    <source>
        <strain evidence="7">JP541</strain>
    </source>
</reference>
<evidence type="ECO:0000313" key="7">
    <source>
        <dbReference type="EMBL" id="MBD4338904.1"/>
    </source>
</evidence>
<dbReference type="Gene3D" id="3.40.50.300">
    <property type="entry name" value="P-loop containing nucleotide triphosphate hydrolases"/>
    <property type="match status" value="1"/>
</dbReference>
<evidence type="ECO:0000256" key="1">
    <source>
        <dbReference type="ARBA" id="ARBA00022741"/>
    </source>
</evidence>
<comment type="caution">
    <text evidence="6">The sequence shown here is derived from an EMBL/GenBank/DDBJ whole genome shotgun (WGS) entry which is preliminary data.</text>
</comment>
<keyword evidence="2" id="KW-0067">ATP-binding</keyword>
<feature type="domain" description="KfrB" evidence="5">
    <location>
        <begin position="312"/>
        <end position="370"/>
    </location>
</feature>
<dbReference type="KEGG" id="xcr:J163_00098"/>
<feature type="region of interest" description="Disordered" evidence="3">
    <location>
        <begin position="224"/>
        <end position="248"/>
    </location>
</feature>
<evidence type="ECO:0000256" key="3">
    <source>
        <dbReference type="SAM" id="MobiDB-lite"/>
    </source>
</evidence>
<dbReference type="InterPro" id="IPR040782">
    <property type="entry name" value="KfrB"/>
</dbReference>
<dbReference type="RefSeq" id="WP_011053001.1">
    <property type="nucleotide sequence ID" value="NZ_CAVLHM010000030.1"/>
</dbReference>
<reference evidence="6 8" key="1">
    <citation type="submission" date="2014-09" db="EMBL/GenBank/DDBJ databases">
        <authorList>
            <person name="Regsiter A."/>
        </authorList>
    </citation>
    <scope>NUCLEOTIDE SEQUENCE [LARGE SCALE GENOMIC DNA]</scope>
</reference>
<dbReference type="Pfam" id="PF18790">
    <property type="entry name" value="KfrB"/>
    <property type="match status" value="1"/>
</dbReference>
<name>A0A0U5FC70_XANCI</name>
<proteinExistence type="predicted"/>
<dbReference type="EMBL" id="JAABFR010001809">
    <property type="protein sequence ID" value="MBD4338904.1"/>
    <property type="molecule type" value="Genomic_DNA"/>
</dbReference>
<dbReference type="KEGG" id="xcu:J159_00099"/>
<evidence type="ECO:0000313" key="6">
    <source>
        <dbReference type="EMBL" id="CEG15374.1"/>
    </source>
</evidence>